<proteinExistence type="predicted"/>
<dbReference type="EMBL" id="JAFNJU010000001">
    <property type="protein sequence ID" value="MBO1263593.1"/>
    <property type="molecule type" value="Genomic_DNA"/>
</dbReference>
<reference evidence="7" key="1">
    <citation type="submission" date="2021-03" db="EMBL/GenBank/DDBJ databases">
        <title>Proteiniclasticum marinus sp. nov., isolated from tidal flat sediment.</title>
        <authorList>
            <person name="Namirimu T."/>
            <person name="Yang J.-A."/>
            <person name="Yang S.-H."/>
            <person name="Kim Y.-J."/>
            <person name="Kwon K.K."/>
        </authorList>
    </citation>
    <scope>NUCLEOTIDE SEQUENCE</scope>
    <source>
        <strain evidence="7">SCR006</strain>
    </source>
</reference>
<keyword evidence="4 6" id="KW-1133">Transmembrane helix</keyword>
<keyword evidence="8" id="KW-1185">Reference proteome</keyword>
<evidence type="ECO:0000256" key="1">
    <source>
        <dbReference type="ARBA" id="ARBA00004651"/>
    </source>
</evidence>
<keyword evidence="5 6" id="KW-0472">Membrane</keyword>
<keyword evidence="3 6" id="KW-0812">Transmembrane</keyword>
<feature type="transmembrane region" description="Helical" evidence="6">
    <location>
        <begin position="87"/>
        <end position="110"/>
    </location>
</feature>
<evidence type="ECO:0000256" key="6">
    <source>
        <dbReference type="SAM" id="Phobius"/>
    </source>
</evidence>
<evidence type="ECO:0000256" key="2">
    <source>
        <dbReference type="ARBA" id="ARBA00022475"/>
    </source>
</evidence>
<dbReference type="RefSeq" id="WP_207598111.1">
    <property type="nucleotide sequence ID" value="NZ_JAFNJU010000001.1"/>
</dbReference>
<evidence type="ECO:0000313" key="8">
    <source>
        <dbReference type="Proteomes" id="UP000664218"/>
    </source>
</evidence>
<organism evidence="7 8">
    <name type="scientific">Proteiniclasticum aestuarii</name>
    <dbReference type="NCBI Taxonomy" id="2817862"/>
    <lineage>
        <taxon>Bacteria</taxon>
        <taxon>Bacillati</taxon>
        <taxon>Bacillota</taxon>
        <taxon>Clostridia</taxon>
        <taxon>Eubacteriales</taxon>
        <taxon>Clostridiaceae</taxon>
        <taxon>Proteiniclasticum</taxon>
    </lineage>
</organism>
<evidence type="ECO:0000256" key="4">
    <source>
        <dbReference type="ARBA" id="ARBA00022989"/>
    </source>
</evidence>
<evidence type="ECO:0000256" key="5">
    <source>
        <dbReference type="ARBA" id="ARBA00023136"/>
    </source>
</evidence>
<dbReference type="InterPro" id="IPR005538">
    <property type="entry name" value="LrgA/CidA"/>
</dbReference>
<dbReference type="PANTHER" id="PTHR33931:SF2">
    <property type="entry name" value="HOLIN-LIKE PROTEIN CIDA"/>
    <property type="match status" value="1"/>
</dbReference>
<keyword evidence="2" id="KW-1003">Cell membrane</keyword>
<dbReference type="Pfam" id="PF03788">
    <property type="entry name" value="LrgA"/>
    <property type="match status" value="1"/>
</dbReference>
<evidence type="ECO:0000256" key="3">
    <source>
        <dbReference type="ARBA" id="ARBA00022692"/>
    </source>
</evidence>
<protein>
    <submittedName>
        <fullName evidence="7">CidA/LrgA family protein</fullName>
    </submittedName>
</protein>
<feature type="transmembrane region" description="Helical" evidence="6">
    <location>
        <begin position="27"/>
        <end position="47"/>
    </location>
</feature>
<gene>
    <name evidence="7" type="ORF">J3A84_00880</name>
</gene>
<sequence length="115" mass="12259">MKLIRQSILLLGISATGEFMNKVLHVPLPGSVLGLLLLLSLLLSGLVRVKMIEDLTGFLMNHLAVFFVPAGVGLITVAGILKSSWAILLGISVVSSVIVMSVTAVVVQVIRRRKS</sequence>
<comment type="subcellular location">
    <subcellularLocation>
        <location evidence="1">Cell membrane</location>
        <topology evidence="1">Multi-pass membrane protein</topology>
    </subcellularLocation>
</comment>
<dbReference type="Proteomes" id="UP000664218">
    <property type="component" value="Unassembled WGS sequence"/>
</dbReference>
<dbReference type="PANTHER" id="PTHR33931">
    <property type="entry name" value="HOLIN-LIKE PROTEIN CIDA-RELATED"/>
    <property type="match status" value="1"/>
</dbReference>
<dbReference type="GO" id="GO:0005886">
    <property type="term" value="C:plasma membrane"/>
    <property type="evidence" value="ECO:0007669"/>
    <property type="project" value="UniProtKB-SubCell"/>
</dbReference>
<evidence type="ECO:0000313" key="7">
    <source>
        <dbReference type="EMBL" id="MBO1263593.1"/>
    </source>
</evidence>
<dbReference type="AlphaFoldDB" id="A0A939KHY7"/>
<name>A0A939KHY7_9CLOT</name>
<comment type="caution">
    <text evidence="7">The sequence shown here is derived from an EMBL/GenBank/DDBJ whole genome shotgun (WGS) entry which is preliminary data.</text>
</comment>
<feature type="transmembrane region" description="Helical" evidence="6">
    <location>
        <begin position="59"/>
        <end position="81"/>
    </location>
</feature>
<accession>A0A939KHY7</accession>